<dbReference type="AlphaFoldDB" id="A0A9E7I2W3"/>
<accession>A0A9E7I2W3</accession>
<sequence>MCLLGSWVQHEGRDGVTGPCGSDCSKSPPCSRHHHHSSCLGLPAIIGRCKLATSSSSNTSCLTVAMPPLSLCDRRIRLATWKVGLCRNVAGGIKRALKHHSQRSNFFVD</sequence>
<organism evidence="1 2">
    <name type="scientific">Musa troglodytarum</name>
    <name type="common">fe'i banana</name>
    <dbReference type="NCBI Taxonomy" id="320322"/>
    <lineage>
        <taxon>Eukaryota</taxon>
        <taxon>Viridiplantae</taxon>
        <taxon>Streptophyta</taxon>
        <taxon>Embryophyta</taxon>
        <taxon>Tracheophyta</taxon>
        <taxon>Spermatophyta</taxon>
        <taxon>Magnoliopsida</taxon>
        <taxon>Liliopsida</taxon>
        <taxon>Zingiberales</taxon>
        <taxon>Musaceae</taxon>
        <taxon>Musa</taxon>
    </lineage>
</organism>
<dbReference type="Proteomes" id="UP001055439">
    <property type="component" value="Chromosome 8"/>
</dbReference>
<proteinExistence type="predicted"/>
<reference evidence="1" key="1">
    <citation type="submission" date="2022-05" db="EMBL/GenBank/DDBJ databases">
        <title>The Musa troglodytarum L. genome provides insights into the mechanism of non-climacteric behaviour and enrichment of carotenoids.</title>
        <authorList>
            <person name="Wang J."/>
        </authorList>
    </citation>
    <scope>NUCLEOTIDE SEQUENCE</scope>
    <source>
        <tissue evidence="1">Leaf</tissue>
    </source>
</reference>
<protein>
    <submittedName>
        <fullName evidence="1">Uncharacterized protein</fullName>
    </submittedName>
</protein>
<keyword evidence="2" id="KW-1185">Reference proteome</keyword>
<dbReference type="EMBL" id="CP097510">
    <property type="protein sequence ID" value="URE40083.1"/>
    <property type="molecule type" value="Genomic_DNA"/>
</dbReference>
<evidence type="ECO:0000313" key="2">
    <source>
        <dbReference type="Proteomes" id="UP001055439"/>
    </source>
</evidence>
<gene>
    <name evidence="1" type="ORF">MUK42_36807</name>
</gene>
<name>A0A9E7I2W3_9LILI</name>
<evidence type="ECO:0000313" key="1">
    <source>
        <dbReference type="EMBL" id="URE40083.1"/>
    </source>
</evidence>